<evidence type="ECO:0000256" key="1">
    <source>
        <dbReference type="SAM" id="Phobius"/>
    </source>
</evidence>
<keyword evidence="1" id="KW-0472">Membrane</keyword>
<keyword evidence="4" id="KW-1185">Reference proteome</keyword>
<dbReference type="OrthoDB" id="3350812at2759"/>
<organism evidence="3 4">
    <name type="scientific">Pleurotus eryngii</name>
    <name type="common">Boletus of the steppes</name>
    <dbReference type="NCBI Taxonomy" id="5323"/>
    <lineage>
        <taxon>Eukaryota</taxon>
        <taxon>Fungi</taxon>
        <taxon>Dikarya</taxon>
        <taxon>Basidiomycota</taxon>
        <taxon>Agaricomycotina</taxon>
        <taxon>Agaricomycetes</taxon>
        <taxon>Agaricomycetidae</taxon>
        <taxon>Agaricales</taxon>
        <taxon>Pleurotineae</taxon>
        <taxon>Pleurotaceae</taxon>
        <taxon>Pleurotus</taxon>
    </lineage>
</organism>
<sequence>MPIDGMSPEDIQSVIHSLQLMRQSSYIPIASGALLGYDYILTVYDERNLVWKAKWSVGKVLFLLTRYPTFVDVGMAIYHNIAPSIPSETCVLLYNVSGWMVIIGMIIAEIIMVIRVWALWGNSKIVGAILVVLSIIGVVVTAISYALFSGSLEFIATDTIAPGLIGCLPGRGTNIVFIGYLVLMAYEVLVMILLLLKGVQHFRHVSTNFLYAFYQDGIVYYGVLLLISVLNVIVLLTGPRENANLLTTYVPPSPIILSSPNGAHTRPRRLQRTFHSILSARMLLQLRKSARKRQFFTETFMFVDGGVSTMMFVDGPGQATTTARRRNTVIATWFGDDGRDRPQ</sequence>
<feature type="transmembrane region" description="Helical" evidence="1">
    <location>
        <begin position="98"/>
        <end position="118"/>
    </location>
</feature>
<proteinExistence type="predicted"/>
<feature type="transmembrane region" description="Helical" evidence="1">
    <location>
        <begin position="125"/>
        <end position="148"/>
    </location>
</feature>
<feature type="transmembrane region" description="Helical" evidence="1">
    <location>
        <begin position="217"/>
        <end position="236"/>
    </location>
</feature>
<feature type="domain" description="DUF6533" evidence="2">
    <location>
        <begin position="26"/>
        <end position="70"/>
    </location>
</feature>
<comment type="caution">
    <text evidence="3">The sequence shown here is derived from an EMBL/GenBank/DDBJ whole genome shotgun (WGS) entry which is preliminary data.</text>
</comment>
<evidence type="ECO:0000313" key="4">
    <source>
        <dbReference type="Proteomes" id="UP000807025"/>
    </source>
</evidence>
<dbReference type="AlphaFoldDB" id="A0A9P6A9J0"/>
<evidence type="ECO:0000259" key="2">
    <source>
        <dbReference type="Pfam" id="PF20151"/>
    </source>
</evidence>
<dbReference type="EMBL" id="MU154528">
    <property type="protein sequence ID" value="KAF9500219.1"/>
    <property type="molecule type" value="Genomic_DNA"/>
</dbReference>
<keyword evidence="1" id="KW-0812">Transmembrane</keyword>
<feature type="transmembrane region" description="Helical" evidence="1">
    <location>
        <begin position="175"/>
        <end position="196"/>
    </location>
</feature>
<reference evidence="3" key="1">
    <citation type="submission" date="2020-11" db="EMBL/GenBank/DDBJ databases">
        <authorList>
            <consortium name="DOE Joint Genome Institute"/>
            <person name="Ahrendt S."/>
            <person name="Riley R."/>
            <person name="Andreopoulos W."/>
            <person name="Labutti K."/>
            <person name="Pangilinan J."/>
            <person name="Ruiz-Duenas F.J."/>
            <person name="Barrasa J.M."/>
            <person name="Sanchez-Garcia M."/>
            <person name="Camarero S."/>
            <person name="Miyauchi S."/>
            <person name="Serrano A."/>
            <person name="Linde D."/>
            <person name="Babiker R."/>
            <person name="Drula E."/>
            <person name="Ayuso-Fernandez I."/>
            <person name="Pacheco R."/>
            <person name="Padilla G."/>
            <person name="Ferreira P."/>
            <person name="Barriuso J."/>
            <person name="Kellner H."/>
            <person name="Castanera R."/>
            <person name="Alfaro M."/>
            <person name="Ramirez L."/>
            <person name="Pisabarro A.G."/>
            <person name="Kuo A."/>
            <person name="Tritt A."/>
            <person name="Lipzen A."/>
            <person name="He G."/>
            <person name="Yan M."/>
            <person name="Ng V."/>
            <person name="Cullen D."/>
            <person name="Martin F."/>
            <person name="Rosso M.-N."/>
            <person name="Henrissat B."/>
            <person name="Hibbett D."/>
            <person name="Martinez A.T."/>
            <person name="Grigoriev I.V."/>
        </authorList>
    </citation>
    <scope>NUCLEOTIDE SEQUENCE</scope>
    <source>
        <strain evidence="3">ATCC 90797</strain>
    </source>
</reference>
<dbReference type="Pfam" id="PF20151">
    <property type="entry name" value="DUF6533"/>
    <property type="match status" value="1"/>
</dbReference>
<dbReference type="InterPro" id="IPR045340">
    <property type="entry name" value="DUF6533"/>
</dbReference>
<keyword evidence="1" id="KW-1133">Transmembrane helix</keyword>
<feature type="transmembrane region" description="Helical" evidence="1">
    <location>
        <begin position="56"/>
        <end position="78"/>
    </location>
</feature>
<gene>
    <name evidence="3" type="ORF">BDN71DRAFT_1502307</name>
</gene>
<name>A0A9P6A9J0_PLEER</name>
<protein>
    <recommendedName>
        <fullName evidence="2">DUF6533 domain-containing protein</fullName>
    </recommendedName>
</protein>
<evidence type="ECO:0000313" key="3">
    <source>
        <dbReference type="EMBL" id="KAF9500219.1"/>
    </source>
</evidence>
<accession>A0A9P6A9J0</accession>
<dbReference type="Proteomes" id="UP000807025">
    <property type="component" value="Unassembled WGS sequence"/>
</dbReference>